<evidence type="ECO:0000259" key="1">
    <source>
        <dbReference type="PROSITE" id="PS50097"/>
    </source>
</evidence>
<dbReference type="AlphaFoldDB" id="A0AAV7Z7G6"/>
<dbReference type="PANTHER" id="PTHR45774:SF3">
    <property type="entry name" value="BTB (POZ) DOMAIN-CONTAINING 2B-RELATED"/>
    <property type="match status" value="1"/>
</dbReference>
<dbReference type="PROSITE" id="PS50097">
    <property type="entry name" value="BTB"/>
    <property type="match status" value="1"/>
</dbReference>
<reference evidence="2" key="1">
    <citation type="submission" date="2022-08" db="EMBL/GenBank/DDBJ databases">
        <title>Novel sulphate-reducing endosymbionts in the free-living metamonad Anaeramoeba.</title>
        <authorList>
            <person name="Jerlstrom-Hultqvist J."/>
            <person name="Cepicka I."/>
            <person name="Gallot-Lavallee L."/>
            <person name="Salas-Leiva D."/>
            <person name="Curtis B.A."/>
            <person name="Zahonova K."/>
            <person name="Pipaliya S."/>
            <person name="Dacks J."/>
            <person name="Roger A.J."/>
        </authorList>
    </citation>
    <scope>NUCLEOTIDE SEQUENCE</scope>
    <source>
        <strain evidence="2">Busselton2</strain>
    </source>
</reference>
<dbReference type="InterPro" id="IPR011333">
    <property type="entry name" value="SKP1/BTB/POZ_sf"/>
</dbReference>
<dbReference type="InterPro" id="IPR029062">
    <property type="entry name" value="Class_I_gatase-like"/>
</dbReference>
<protein>
    <submittedName>
        <fullName evidence="2">Btb/poz domain-containing</fullName>
    </submittedName>
</protein>
<dbReference type="Proteomes" id="UP001146793">
    <property type="component" value="Unassembled WGS sequence"/>
</dbReference>
<comment type="caution">
    <text evidence="2">The sequence shown here is derived from an EMBL/GenBank/DDBJ whole genome shotgun (WGS) entry which is preliminary data.</text>
</comment>
<feature type="domain" description="BTB" evidence="1">
    <location>
        <begin position="19"/>
        <end position="92"/>
    </location>
</feature>
<organism evidence="2 3">
    <name type="scientific">Anaeramoeba flamelloides</name>
    <dbReference type="NCBI Taxonomy" id="1746091"/>
    <lineage>
        <taxon>Eukaryota</taxon>
        <taxon>Metamonada</taxon>
        <taxon>Anaeramoebidae</taxon>
        <taxon>Anaeramoeba</taxon>
    </lineage>
</organism>
<dbReference type="SUPFAM" id="SSF52317">
    <property type="entry name" value="Class I glutamine amidotransferase-like"/>
    <property type="match status" value="1"/>
</dbReference>
<accession>A0AAV7Z7G6</accession>
<dbReference type="PANTHER" id="PTHR45774">
    <property type="entry name" value="BTB/POZ DOMAIN-CONTAINING"/>
    <property type="match status" value="1"/>
</dbReference>
<dbReference type="InterPro" id="IPR000210">
    <property type="entry name" value="BTB/POZ_dom"/>
</dbReference>
<dbReference type="EMBL" id="JANTQA010000033">
    <property type="protein sequence ID" value="KAJ3438008.1"/>
    <property type="molecule type" value="Genomic_DNA"/>
</dbReference>
<evidence type="ECO:0000313" key="3">
    <source>
        <dbReference type="Proteomes" id="UP001146793"/>
    </source>
</evidence>
<sequence length="510" mass="58966">MSQALDEILLGYVNNKEFADVKFVVGKKKAIFYAHKFFLSLVSAYWRNVLYSKGWETRRTRSLTEIYLPDLEPRIFLSFLQFVYTRSVKIKGNLVFELLDIAKKYGIEELFKYCDESFQKSLSNENCIKYYEYSCQNKLEKWKAISSGYIEDHSGEIMKNHFCLIESTKETVLSILNLEKLYAFEIDIVKSLIYWSRSQKRKYYQSNEKVQLKDILIEFKPLIKLEFLDFDGLEQVSGIGLYSPTIIFGAMMKLTQKYKVKVRPLTRAGAGIEDLKVLLLANCRRGHERIEHIRESVTTTGIQNVDIMNCSSQAPSFDEMFKYDCVVVRNRNAENLHNQVELGNDLARYVEAGKGVVIIAINTLIDNDTCRIKGRLQDEEFIPLQFGERIQQDSRELGEVLLPEHEIMTDVNSFKTKNYAQLIGTHDVRGGTIIAKWSNGFPLITEKTKEENFGTVVCLNFHPCSSKITNDCGKVWLENTDGDKIIANSVSYVGMKLYKRVKPQRKQRKL</sequence>
<dbReference type="SMART" id="SM00225">
    <property type="entry name" value="BTB"/>
    <property type="match status" value="1"/>
</dbReference>
<dbReference type="SUPFAM" id="SSF54695">
    <property type="entry name" value="POZ domain"/>
    <property type="match status" value="1"/>
</dbReference>
<gene>
    <name evidence="2" type="ORF">M0812_17187</name>
</gene>
<dbReference type="Gene3D" id="3.30.710.10">
    <property type="entry name" value="Potassium Channel Kv1.1, Chain A"/>
    <property type="match status" value="1"/>
</dbReference>
<dbReference type="Pfam" id="PF00651">
    <property type="entry name" value="BTB"/>
    <property type="match status" value="1"/>
</dbReference>
<evidence type="ECO:0000313" key="2">
    <source>
        <dbReference type="EMBL" id="KAJ3438008.1"/>
    </source>
</evidence>
<proteinExistence type="predicted"/>
<name>A0AAV7Z7G6_9EUKA</name>